<comment type="caution">
    <text evidence="4">The sequence shown here is derived from an EMBL/GenBank/DDBJ whole genome shotgun (WGS) entry which is preliminary data.</text>
</comment>
<evidence type="ECO:0000256" key="2">
    <source>
        <dbReference type="SAM" id="Phobius"/>
    </source>
</evidence>
<feature type="compositionally biased region" description="Pro residues" evidence="1">
    <location>
        <begin position="184"/>
        <end position="198"/>
    </location>
</feature>
<keyword evidence="2" id="KW-0472">Membrane</keyword>
<dbReference type="Gene3D" id="2.60.40.10">
    <property type="entry name" value="Immunoglobulins"/>
    <property type="match status" value="1"/>
</dbReference>
<dbReference type="InterPro" id="IPR011635">
    <property type="entry name" value="CARDB"/>
</dbReference>
<keyword evidence="2" id="KW-0812">Transmembrane</keyword>
<accession>A0A2H0UL80</accession>
<evidence type="ECO:0000256" key="1">
    <source>
        <dbReference type="SAM" id="MobiDB-lite"/>
    </source>
</evidence>
<evidence type="ECO:0000259" key="3">
    <source>
        <dbReference type="Pfam" id="PF07705"/>
    </source>
</evidence>
<protein>
    <recommendedName>
        <fullName evidence="3">CARDB domain-containing protein</fullName>
    </recommendedName>
</protein>
<feature type="transmembrane region" description="Helical" evidence="2">
    <location>
        <begin position="12"/>
        <end position="32"/>
    </location>
</feature>
<proteinExistence type="predicted"/>
<feature type="compositionally biased region" description="Polar residues" evidence="1">
    <location>
        <begin position="164"/>
        <end position="177"/>
    </location>
</feature>
<keyword evidence="2" id="KW-1133">Transmembrane helix</keyword>
<name>A0A2H0UL80_9BACT</name>
<organism evidence="4 5">
    <name type="scientific">Candidatus Kaiserbacteria bacterium CG10_big_fil_rev_8_21_14_0_10_43_70</name>
    <dbReference type="NCBI Taxonomy" id="1974605"/>
    <lineage>
        <taxon>Bacteria</taxon>
        <taxon>Candidatus Kaiseribacteriota</taxon>
    </lineage>
</organism>
<dbReference type="Proteomes" id="UP000230706">
    <property type="component" value="Unassembled WGS sequence"/>
</dbReference>
<evidence type="ECO:0000313" key="4">
    <source>
        <dbReference type="EMBL" id="PIR86426.1"/>
    </source>
</evidence>
<dbReference type="Pfam" id="PF07705">
    <property type="entry name" value="CARDB"/>
    <property type="match status" value="1"/>
</dbReference>
<feature type="domain" description="CARDB" evidence="3">
    <location>
        <begin position="232"/>
        <end position="325"/>
    </location>
</feature>
<gene>
    <name evidence="4" type="ORF">COU13_00985</name>
</gene>
<evidence type="ECO:0000313" key="5">
    <source>
        <dbReference type="Proteomes" id="UP000230706"/>
    </source>
</evidence>
<dbReference type="EMBL" id="PFBF01000019">
    <property type="protein sequence ID" value="PIR86426.1"/>
    <property type="molecule type" value="Genomic_DNA"/>
</dbReference>
<dbReference type="InterPro" id="IPR013783">
    <property type="entry name" value="Ig-like_fold"/>
</dbReference>
<reference evidence="5" key="1">
    <citation type="submission" date="2017-09" db="EMBL/GenBank/DDBJ databases">
        <title>Depth-based differentiation of microbial function through sediment-hosted aquifers and enrichment of novel symbionts in the deep terrestrial subsurface.</title>
        <authorList>
            <person name="Probst A.J."/>
            <person name="Ladd B."/>
            <person name="Jarett J.K."/>
            <person name="Geller-Mcgrath D.E."/>
            <person name="Sieber C.M.K."/>
            <person name="Emerson J.B."/>
            <person name="Anantharaman K."/>
            <person name="Thomas B.C."/>
            <person name="Malmstrom R."/>
            <person name="Stieglmeier M."/>
            <person name="Klingl A."/>
            <person name="Woyke T."/>
            <person name="Ryan C.M."/>
            <person name="Banfield J.F."/>
        </authorList>
    </citation>
    <scope>NUCLEOTIDE SEQUENCE [LARGE SCALE GENOMIC DNA]</scope>
</reference>
<sequence length="331" mass="35698">MSENENKKSKLTSILAIVGFIVIIAIGIWGAINAVRLAPQVFSTLASPFDRVSDEIDIRVPSSSINSNTPFELSWKHGGKDGVYAFSYRCRPGLQFQVPQPDGTYLPINCESPYNIQSSNNSFRLIPISSMNRFLDVPFVIAYINKEGEIAAEGSSMITVVNQSAPESPDTVSLGNLGSTGPEPSQPTSPTPSTPYPVTPNLSIPTTPTNLPDLSVRILGVGSINPNTRTFVPQSTLNASDIGAVRFEIINSGNKASGVWGFSASLPTNPSFKYTSERQRSLNPGDRIEYTIQFDQLVRGTNTFTVHADAADEIKEVSEANNIATQAIAVE</sequence>
<dbReference type="AlphaFoldDB" id="A0A2H0UL80"/>
<feature type="region of interest" description="Disordered" evidence="1">
    <location>
        <begin position="164"/>
        <end position="209"/>
    </location>
</feature>